<evidence type="ECO:0000313" key="3">
    <source>
        <dbReference type="EMBL" id="MCS5709694.1"/>
    </source>
</evidence>
<evidence type="ECO:0000256" key="1">
    <source>
        <dbReference type="SAM" id="Phobius"/>
    </source>
</evidence>
<evidence type="ECO:0000313" key="4">
    <source>
        <dbReference type="Proteomes" id="UP000051494"/>
    </source>
</evidence>
<reference evidence="3" key="2">
    <citation type="journal article" date="2016" name="Genome Announc.">
        <title>Draft Genome Sequences of Two Novel Amoeba-Resistant Intranuclear Bacteria, 'Candidatus Berkiella cookevillensis' and 'Candidatus Berkiella aquae'.</title>
        <authorList>
            <person name="Mehari Y.T."/>
            <person name="Arivett B.A."/>
            <person name="Farone A.L."/>
            <person name="Gunderson J.H."/>
            <person name="Farone M.B."/>
        </authorList>
    </citation>
    <scope>NUCLEOTIDE SEQUENCE</scope>
    <source>
        <strain evidence="3">CC99</strain>
    </source>
</reference>
<sequence>MTGVIFALSMILILVSVGSLFAWMVRLASVSKQSKPAIKVAKPLRI</sequence>
<keyword evidence="4" id="KW-1185">Reference proteome</keyword>
<evidence type="ECO:0000313" key="2">
    <source>
        <dbReference type="EMBL" id="KRG18779.1"/>
    </source>
</evidence>
<comment type="caution">
    <text evidence="2">The sequence shown here is derived from an EMBL/GenBank/DDBJ whole genome shotgun (WGS) entry which is preliminary data.</text>
</comment>
<name>A0A0Q9YE43_9GAMM</name>
<feature type="transmembrane region" description="Helical" evidence="1">
    <location>
        <begin position="6"/>
        <end position="25"/>
    </location>
</feature>
<dbReference type="STRING" id="437022.CC99x_01260"/>
<accession>A0A0Q9YE43</accession>
<reference evidence="2" key="1">
    <citation type="submission" date="2015-09" db="EMBL/GenBank/DDBJ databases">
        <title>Draft Genome Sequences of Two Novel Amoeba-resistant Intranuclear Bacteria, Candidatus Berkiella cookevillensis and Candidatus Berkiella aquae.</title>
        <authorList>
            <person name="Mehari Y.T."/>
            <person name="Arivett B.A."/>
            <person name="Farone A.L."/>
            <person name="Gunderson J.H."/>
            <person name="Farone M.B."/>
        </authorList>
    </citation>
    <scope>NUCLEOTIDE SEQUENCE [LARGE SCALE GENOMIC DNA]</scope>
    <source>
        <strain evidence="2">CC99</strain>
    </source>
</reference>
<keyword evidence="1" id="KW-0472">Membrane</keyword>
<dbReference type="EMBL" id="LKHV02000001">
    <property type="protein sequence ID" value="MCS5709694.1"/>
    <property type="molecule type" value="Genomic_DNA"/>
</dbReference>
<dbReference type="Proteomes" id="UP000051494">
    <property type="component" value="Unassembled WGS sequence"/>
</dbReference>
<dbReference type="EMBL" id="LKHV01000005">
    <property type="protein sequence ID" value="KRG18779.1"/>
    <property type="molecule type" value="Genomic_DNA"/>
</dbReference>
<keyword evidence="1" id="KW-1133">Transmembrane helix</keyword>
<gene>
    <name evidence="3" type="ORF">CC99x_012380</name>
    <name evidence="2" type="ORF">CC99x_01260</name>
</gene>
<dbReference type="RefSeq" id="WP_158003204.1">
    <property type="nucleotide sequence ID" value="NZ_LKHV02000001.1"/>
</dbReference>
<dbReference type="AlphaFoldDB" id="A0A0Q9YE43"/>
<protein>
    <submittedName>
        <fullName evidence="2">Uncharacterized protein</fullName>
    </submittedName>
</protein>
<proteinExistence type="predicted"/>
<organism evidence="2">
    <name type="scientific">Candidatus Berkiella cookevillensis</name>
    <dbReference type="NCBI Taxonomy" id="437022"/>
    <lineage>
        <taxon>Bacteria</taxon>
        <taxon>Pseudomonadati</taxon>
        <taxon>Pseudomonadota</taxon>
        <taxon>Gammaproteobacteria</taxon>
        <taxon>Candidatus Berkiellales</taxon>
        <taxon>Candidatus Berkiellaceae</taxon>
        <taxon>Candidatus Berkiella</taxon>
    </lineage>
</organism>
<reference evidence="3" key="3">
    <citation type="submission" date="2021-06" db="EMBL/GenBank/DDBJ databases">
        <title>Genomic Description and Analysis of Intracellular Bacteria, Candidatus Berkiella cookevillensis and Candidatus Berkiella aquae.</title>
        <authorList>
            <person name="Kidane D.T."/>
            <person name="Mehari Y.T."/>
            <person name="Rice F.C."/>
            <person name="Arivett B.A."/>
            <person name="Farone A.L."/>
            <person name="Berk S.G."/>
            <person name="Farone M.B."/>
        </authorList>
    </citation>
    <scope>NUCLEOTIDE SEQUENCE</scope>
    <source>
        <strain evidence="3">CC99</strain>
    </source>
</reference>
<keyword evidence="1" id="KW-0812">Transmembrane</keyword>